<keyword evidence="3" id="KW-1185">Reference proteome</keyword>
<gene>
    <name evidence="2" type="ORF">SAMN05428963_106236</name>
</gene>
<protein>
    <submittedName>
        <fullName evidence="2">Histidine phosphotransferase ChpT</fullName>
    </submittedName>
</protein>
<dbReference type="STRING" id="1365950.SAMN05428963_106236"/>
<dbReference type="OrthoDB" id="9803702at2"/>
<sequence>MANLPDVSAPDLAALLASRLCHDIISPVGAIQSGLELLEEMPDDPDAMALVRSSTKSAVAKLQFARIAFGASGSPQASLDLGDARSVAEGFMGFEKPTLTWNGERAYVAKNLAKTLLNLIVVANSCLPRGGTIDVSVETPETDPRFTLVISGPRLRVPERFLIMLNGKGLEEPLDSYGIQPYYALLLAQETGLGIEVSVEGETARIVAAKKA</sequence>
<organism evidence="2 3">
    <name type="scientific">Consotaella salsifontis</name>
    <dbReference type="NCBI Taxonomy" id="1365950"/>
    <lineage>
        <taxon>Bacteria</taxon>
        <taxon>Pseudomonadati</taxon>
        <taxon>Pseudomonadota</taxon>
        <taxon>Alphaproteobacteria</taxon>
        <taxon>Hyphomicrobiales</taxon>
        <taxon>Aurantimonadaceae</taxon>
        <taxon>Consotaella</taxon>
    </lineage>
</organism>
<dbReference type="RefSeq" id="WP_078708462.1">
    <property type="nucleotide sequence ID" value="NZ_FUXL01000006.1"/>
</dbReference>
<dbReference type="InterPro" id="IPR018762">
    <property type="entry name" value="ChpT_C"/>
</dbReference>
<proteinExistence type="predicted"/>
<dbReference type="GO" id="GO:0016740">
    <property type="term" value="F:transferase activity"/>
    <property type="evidence" value="ECO:0007669"/>
    <property type="project" value="UniProtKB-KW"/>
</dbReference>
<dbReference type="Gene3D" id="3.30.565.10">
    <property type="entry name" value="Histidine kinase-like ATPase, C-terminal domain"/>
    <property type="match status" value="1"/>
</dbReference>
<dbReference type="Pfam" id="PF10090">
    <property type="entry name" value="HPTransfase"/>
    <property type="match status" value="1"/>
</dbReference>
<evidence type="ECO:0000259" key="1">
    <source>
        <dbReference type="Pfam" id="PF10090"/>
    </source>
</evidence>
<evidence type="ECO:0000313" key="3">
    <source>
        <dbReference type="Proteomes" id="UP000190135"/>
    </source>
</evidence>
<dbReference type="EMBL" id="FUXL01000006">
    <property type="protein sequence ID" value="SKA14142.1"/>
    <property type="molecule type" value="Genomic_DNA"/>
</dbReference>
<evidence type="ECO:0000313" key="2">
    <source>
        <dbReference type="EMBL" id="SKA14142.1"/>
    </source>
</evidence>
<dbReference type="NCBIfam" id="NF046018">
    <property type="entry name" value="HisPtaseChptBrucRhz"/>
    <property type="match status" value="1"/>
</dbReference>
<name>A0A1T4RDN8_9HYPH</name>
<dbReference type="Gene3D" id="1.10.287.130">
    <property type="match status" value="1"/>
</dbReference>
<accession>A0A1T4RDN8</accession>
<dbReference type="AlphaFoldDB" id="A0A1T4RDN8"/>
<feature type="domain" description="Histidine phosphotransferase ChpT C-terminal" evidence="1">
    <location>
        <begin position="82"/>
        <end position="202"/>
    </location>
</feature>
<reference evidence="2 3" key="1">
    <citation type="submission" date="2017-02" db="EMBL/GenBank/DDBJ databases">
        <authorList>
            <person name="Peterson S.W."/>
        </authorList>
    </citation>
    <scope>NUCLEOTIDE SEQUENCE [LARGE SCALE GENOMIC DNA]</scope>
    <source>
        <strain evidence="2 3">USBA 369</strain>
    </source>
</reference>
<dbReference type="InterPro" id="IPR036890">
    <property type="entry name" value="HATPase_C_sf"/>
</dbReference>
<keyword evidence="2" id="KW-0808">Transferase</keyword>
<dbReference type="Proteomes" id="UP000190135">
    <property type="component" value="Unassembled WGS sequence"/>
</dbReference>